<proteinExistence type="predicted"/>
<dbReference type="STRING" id="9233.A0A087R2D3"/>
<dbReference type="GO" id="GO:0007099">
    <property type="term" value="P:centriole replication"/>
    <property type="evidence" value="ECO:0007669"/>
    <property type="project" value="TreeGrafter"/>
</dbReference>
<dbReference type="GO" id="GO:0060271">
    <property type="term" value="P:cilium assembly"/>
    <property type="evidence" value="ECO:0007669"/>
    <property type="project" value="TreeGrafter"/>
</dbReference>
<dbReference type="Proteomes" id="UP000053286">
    <property type="component" value="Unassembled WGS sequence"/>
</dbReference>
<dbReference type="EMBL" id="KL226062">
    <property type="protein sequence ID" value="KFM07637.1"/>
    <property type="molecule type" value="Genomic_DNA"/>
</dbReference>
<feature type="region of interest" description="Disordered" evidence="1">
    <location>
        <begin position="82"/>
        <end position="106"/>
    </location>
</feature>
<dbReference type="GO" id="GO:0034451">
    <property type="term" value="C:centriolar satellite"/>
    <property type="evidence" value="ECO:0007669"/>
    <property type="project" value="TreeGrafter"/>
</dbReference>
<dbReference type="GO" id="GO:0005876">
    <property type="term" value="C:spindle microtubule"/>
    <property type="evidence" value="ECO:0007669"/>
    <property type="project" value="TreeGrafter"/>
</dbReference>
<accession>A0A087R2D3</accession>
<dbReference type="PANTHER" id="PTHR46725:SF1">
    <property type="entry name" value="COILED-COIL DOMAIN-CONTAINING PROTEIN 57"/>
    <property type="match status" value="1"/>
</dbReference>
<dbReference type="GO" id="GO:0045931">
    <property type="term" value="P:positive regulation of mitotic cell cycle"/>
    <property type="evidence" value="ECO:0007669"/>
    <property type="project" value="TreeGrafter"/>
</dbReference>
<keyword evidence="3" id="KW-1185">Reference proteome</keyword>
<evidence type="ECO:0000313" key="2">
    <source>
        <dbReference type="EMBL" id="KFM07637.1"/>
    </source>
</evidence>
<name>A0A087R2D3_APTFO</name>
<dbReference type="PANTHER" id="PTHR46725">
    <property type="entry name" value="COILED-COIL DOMAIN-CONTAINING PROTEIN 57"/>
    <property type="match status" value="1"/>
</dbReference>
<protein>
    <submittedName>
        <fullName evidence="2">Uncharacterized protein</fullName>
    </submittedName>
</protein>
<reference evidence="2 3" key="1">
    <citation type="submission" date="2014-04" db="EMBL/GenBank/DDBJ databases">
        <title>Genome evolution of avian class.</title>
        <authorList>
            <person name="Zhang G."/>
            <person name="Li C."/>
        </authorList>
    </citation>
    <scope>NUCLEOTIDE SEQUENCE [LARGE SCALE GENOMIC DNA]</scope>
    <source>
        <strain evidence="2">BGI_AS27</strain>
    </source>
</reference>
<organism evidence="2 3">
    <name type="scientific">Aptenodytes forsteri</name>
    <name type="common">Emperor penguin</name>
    <dbReference type="NCBI Taxonomy" id="9233"/>
    <lineage>
        <taxon>Eukaryota</taxon>
        <taxon>Metazoa</taxon>
        <taxon>Chordata</taxon>
        <taxon>Craniata</taxon>
        <taxon>Vertebrata</taxon>
        <taxon>Euteleostomi</taxon>
        <taxon>Archelosauria</taxon>
        <taxon>Archosauria</taxon>
        <taxon>Dinosauria</taxon>
        <taxon>Saurischia</taxon>
        <taxon>Theropoda</taxon>
        <taxon>Coelurosauria</taxon>
        <taxon>Aves</taxon>
        <taxon>Neognathae</taxon>
        <taxon>Neoaves</taxon>
        <taxon>Aequornithes</taxon>
        <taxon>Sphenisciformes</taxon>
        <taxon>Spheniscidae</taxon>
        <taxon>Aptenodytes</taxon>
    </lineage>
</organism>
<dbReference type="InterPro" id="IPR042481">
    <property type="entry name" value="CCDC57"/>
</dbReference>
<evidence type="ECO:0000256" key="1">
    <source>
        <dbReference type="SAM" id="MobiDB-lite"/>
    </source>
</evidence>
<dbReference type="GO" id="GO:0005814">
    <property type="term" value="C:centriole"/>
    <property type="evidence" value="ECO:0007669"/>
    <property type="project" value="TreeGrafter"/>
</dbReference>
<dbReference type="GO" id="GO:0007020">
    <property type="term" value="P:microtubule nucleation"/>
    <property type="evidence" value="ECO:0007669"/>
    <property type="project" value="TreeGrafter"/>
</dbReference>
<feature type="non-terminal residue" evidence="2">
    <location>
        <position position="106"/>
    </location>
</feature>
<gene>
    <name evidence="2" type="ORF">AS27_06363</name>
</gene>
<dbReference type="AlphaFoldDB" id="A0A087R2D3"/>
<evidence type="ECO:0000313" key="3">
    <source>
        <dbReference type="Proteomes" id="UP000053286"/>
    </source>
</evidence>
<sequence>MGNRLRAELGMVLKEGLWHPVSSKHCTVCIASGSLFPRELVKRTQCRLSALKHLQHRLTTQELQYAKQQHLSRISSVIACPSSKEEETPSSCGDETELPSAEVQCS</sequence>